<feature type="transmembrane region" description="Helical" evidence="7">
    <location>
        <begin position="78"/>
        <end position="97"/>
    </location>
</feature>
<keyword evidence="3" id="KW-1003">Cell membrane</keyword>
<proteinExistence type="inferred from homology"/>
<evidence type="ECO:0000313" key="11">
    <source>
        <dbReference type="Proteomes" id="UP000565205"/>
    </source>
</evidence>
<comment type="subcellular location">
    <subcellularLocation>
        <location evidence="1">Cell membrane</location>
        <topology evidence="1">Multi-pass membrane protein</topology>
    </subcellularLocation>
</comment>
<dbReference type="EMBL" id="JABXXQ010000049">
    <property type="protein sequence ID" value="NVN29591.1"/>
    <property type="molecule type" value="Genomic_DNA"/>
</dbReference>
<dbReference type="EMBL" id="JACHXV010000001">
    <property type="protein sequence ID" value="MBB3172586.1"/>
    <property type="molecule type" value="Genomic_DNA"/>
</dbReference>
<evidence type="ECO:0000256" key="3">
    <source>
        <dbReference type="ARBA" id="ARBA00022475"/>
    </source>
</evidence>
<evidence type="ECO:0000313" key="8">
    <source>
        <dbReference type="EMBL" id="MBB3172586.1"/>
    </source>
</evidence>
<keyword evidence="5 7" id="KW-1133">Transmembrane helix</keyword>
<dbReference type="Pfam" id="PF07681">
    <property type="entry name" value="DoxX"/>
    <property type="match status" value="1"/>
</dbReference>
<sequence>MELNGVKLPRDAALLFARLALASLFVLLGWQKLTAFGPTAAYMAQDGLPLPQLAAAIAVAMELGGGLLIALGVLVSPLALLMAAYTLVTGIVGHHYWTMQGALRADMFIHFWKNVAIAGGWVALSGAGPGRWALISR</sequence>
<dbReference type="InterPro" id="IPR051907">
    <property type="entry name" value="DoxX-like_oxidoreductase"/>
</dbReference>
<protein>
    <submittedName>
        <fullName evidence="9">DoxX family protein</fullName>
    </submittedName>
    <submittedName>
        <fullName evidence="8">Putative oxidoreductase</fullName>
    </submittedName>
</protein>
<dbReference type="RefSeq" id="WP_176622407.1">
    <property type="nucleotide sequence ID" value="NZ_JABXXQ010000049.1"/>
</dbReference>
<dbReference type="PANTHER" id="PTHR33452:SF1">
    <property type="entry name" value="INNER MEMBRANE PROTEIN YPHA-RELATED"/>
    <property type="match status" value="1"/>
</dbReference>
<name>A0A850NIB3_9PROT</name>
<gene>
    <name evidence="8" type="ORF">FHR90_000392</name>
    <name evidence="9" type="ORF">HUK83_04475</name>
</gene>
<evidence type="ECO:0000256" key="6">
    <source>
        <dbReference type="ARBA" id="ARBA00023136"/>
    </source>
</evidence>
<evidence type="ECO:0000313" key="10">
    <source>
        <dbReference type="Proteomes" id="UP000557688"/>
    </source>
</evidence>
<accession>A0A850NIB3</accession>
<evidence type="ECO:0000256" key="1">
    <source>
        <dbReference type="ARBA" id="ARBA00004651"/>
    </source>
</evidence>
<comment type="similarity">
    <text evidence="2">Belongs to the DoxX family.</text>
</comment>
<evidence type="ECO:0000256" key="4">
    <source>
        <dbReference type="ARBA" id="ARBA00022692"/>
    </source>
</evidence>
<keyword evidence="10" id="KW-1185">Reference proteome</keyword>
<dbReference type="Proteomes" id="UP000565205">
    <property type="component" value="Unassembled WGS sequence"/>
</dbReference>
<organism evidence="9 11">
    <name type="scientific">Endobacter medicaginis</name>
    <dbReference type="NCBI Taxonomy" id="1181271"/>
    <lineage>
        <taxon>Bacteria</taxon>
        <taxon>Pseudomonadati</taxon>
        <taxon>Pseudomonadota</taxon>
        <taxon>Alphaproteobacteria</taxon>
        <taxon>Acetobacterales</taxon>
        <taxon>Acetobacteraceae</taxon>
        <taxon>Endobacter</taxon>
    </lineage>
</organism>
<keyword evidence="4 7" id="KW-0812">Transmembrane</keyword>
<evidence type="ECO:0000256" key="2">
    <source>
        <dbReference type="ARBA" id="ARBA00006679"/>
    </source>
</evidence>
<evidence type="ECO:0000256" key="5">
    <source>
        <dbReference type="ARBA" id="ARBA00022989"/>
    </source>
</evidence>
<evidence type="ECO:0000313" key="9">
    <source>
        <dbReference type="EMBL" id="NVN29591.1"/>
    </source>
</evidence>
<reference evidence="8 10" key="2">
    <citation type="submission" date="2020-08" db="EMBL/GenBank/DDBJ databases">
        <title>Genomic Encyclopedia of Type Strains, Phase III (KMG-III): the genomes of soil and plant-associated and newly described type strains.</title>
        <authorList>
            <person name="Whitman W."/>
        </authorList>
    </citation>
    <scope>NUCLEOTIDE SEQUENCE [LARGE SCALE GENOMIC DNA]</scope>
    <source>
        <strain evidence="8 10">CECT 8088</strain>
    </source>
</reference>
<feature type="transmembrane region" description="Helical" evidence="7">
    <location>
        <begin position="50"/>
        <end position="71"/>
    </location>
</feature>
<dbReference type="GO" id="GO:0005886">
    <property type="term" value="C:plasma membrane"/>
    <property type="evidence" value="ECO:0007669"/>
    <property type="project" value="UniProtKB-SubCell"/>
</dbReference>
<evidence type="ECO:0000256" key="7">
    <source>
        <dbReference type="SAM" id="Phobius"/>
    </source>
</evidence>
<dbReference type="InterPro" id="IPR032808">
    <property type="entry name" value="DoxX"/>
</dbReference>
<feature type="transmembrane region" description="Helical" evidence="7">
    <location>
        <begin position="109"/>
        <end position="127"/>
    </location>
</feature>
<keyword evidence="6 7" id="KW-0472">Membrane</keyword>
<dbReference type="AlphaFoldDB" id="A0A850NIB3"/>
<comment type="caution">
    <text evidence="9">The sequence shown here is derived from an EMBL/GenBank/DDBJ whole genome shotgun (WGS) entry which is preliminary data.</text>
</comment>
<dbReference type="PANTHER" id="PTHR33452">
    <property type="entry name" value="OXIDOREDUCTASE CATD-RELATED"/>
    <property type="match status" value="1"/>
</dbReference>
<reference evidence="9 11" key="1">
    <citation type="submission" date="2020-06" db="EMBL/GenBank/DDBJ databases">
        <title>Description of novel acetic acid bacteria.</title>
        <authorList>
            <person name="Sombolestani A."/>
        </authorList>
    </citation>
    <scope>NUCLEOTIDE SEQUENCE [LARGE SCALE GENOMIC DNA]</scope>
    <source>
        <strain evidence="9 11">LMG 26838</strain>
    </source>
</reference>
<dbReference type="Proteomes" id="UP000557688">
    <property type="component" value="Unassembled WGS sequence"/>
</dbReference>